<keyword evidence="3" id="KW-1185">Reference proteome</keyword>
<reference evidence="2" key="1">
    <citation type="submission" date="2021-12" db="EMBL/GenBank/DDBJ databases">
        <title>Convergent genome expansion in fungi linked to evolution of root-endophyte symbiosis.</title>
        <authorList>
            <consortium name="DOE Joint Genome Institute"/>
            <person name="Ke Y.-H."/>
            <person name="Bonito G."/>
            <person name="Liao H.-L."/>
            <person name="Looney B."/>
            <person name="Rojas-Flechas A."/>
            <person name="Nash J."/>
            <person name="Hameed K."/>
            <person name="Schadt C."/>
            <person name="Martin F."/>
            <person name="Crous P.W."/>
            <person name="Miettinen O."/>
            <person name="Magnuson J.K."/>
            <person name="Labbe J."/>
            <person name="Jacobson D."/>
            <person name="Doktycz M.J."/>
            <person name="Veneault-Fourrey C."/>
            <person name="Kuo A."/>
            <person name="Mondo S."/>
            <person name="Calhoun S."/>
            <person name="Riley R."/>
            <person name="Ohm R."/>
            <person name="LaButti K."/>
            <person name="Andreopoulos B."/>
            <person name="Pangilinan J."/>
            <person name="Nolan M."/>
            <person name="Tritt A."/>
            <person name="Clum A."/>
            <person name="Lipzen A."/>
            <person name="Daum C."/>
            <person name="Barry K."/>
            <person name="Grigoriev I.V."/>
            <person name="Vilgalys R."/>
        </authorList>
    </citation>
    <scope>NUCLEOTIDE SEQUENCE</scope>
    <source>
        <strain evidence="2">PMI_201</strain>
    </source>
</reference>
<dbReference type="RefSeq" id="XP_046065778.1">
    <property type="nucleotide sequence ID" value="XM_046217529.1"/>
</dbReference>
<gene>
    <name evidence="2" type="ORF">BGW36DRAFT_390847</name>
</gene>
<feature type="transmembrane region" description="Helical" evidence="1">
    <location>
        <begin position="414"/>
        <end position="435"/>
    </location>
</feature>
<comment type="caution">
    <text evidence="2">The sequence shown here is derived from an EMBL/GenBank/DDBJ whole genome shotgun (WGS) entry which is preliminary data.</text>
</comment>
<keyword evidence="1" id="KW-1133">Transmembrane helix</keyword>
<organism evidence="2 3">
    <name type="scientific">Talaromyces proteolyticus</name>
    <dbReference type="NCBI Taxonomy" id="1131652"/>
    <lineage>
        <taxon>Eukaryota</taxon>
        <taxon>Fungi</taxon>
        <taxon>Dikarya</taxon>
        <taxon>Ascomycota</taxon>
        <taxon>Pezizomycotina</taxon>
        <taxon>Eurotiomycetes</taxon>
        <taxon>Eurotiomycetidae</taxon>
        <taxon>Eurotiales</taxon>
        <taxon>Trichocomaceae</taxon>
        <taxon>Talaromyces</taxon>
        <taxon>Talaromyces sect. Bacilispori</taxon>
    </lineage>
</organism>
<dbReference type="GeneID" id="70247816"/>
<dbReference type="AlphaFoldDB" id="A0AAD4KH93"/>
<keyword evidence="1" id="KW-0812">Transmembrane</keyword>
<keyword evidence="1" id="KW-0472">Membrane</keyword>
<name>A0AAD4KH93_9EURO</name>
<accession>A0AAD4KH93</accession>
<evidence type="ECO:0000256" key="1">
    <source>
        <dbReference type="SAM" id="Phobius"/>
    </source>
</evidence>
<protein>
    <submittedName>
        <fullName evidence="2">Uncharacterized protein</fullName>
    </submittedName>
</protein>
<evidence type="ECO:0000313" key="3">
    <source>
        <dbReference type="Proteomes" id="UP001201262"/>
    </source>
</evidence>
<proteinExistence type="predicted"/>
<evidence type="ECO:0000313" key="2">
    <source>
        <dbReference type="EMBL" id="KAH8689424.1"/>
    </source>
</evidence>
<dbReference type="Proteomes" id="UP001201262">
    <property type="component" value="Unassembled WGS sequence"/>
</dbReference>
<dbReference type="EMBL" id="JAJTJA010000015">
    <property type="protein sequence ID" value="KAH8689424.1"/>
    <property type="molecule type" value="Genomic_DNA"/>
</dbReference>
<sequence length="439" mass="50182">MSQTNSISLHAEERVDYDADYVSKFELPAHKGVDVAIYDLHYSFERIRYMNPANNTFYYMWRLNTQYGETFHQDKEDLWLFNIHIANCEHAIFSIGPYQFDMNSNWKFFTQFKQHDMDLNWDKSPGNGPRNRYVAIRAPKMDNPAITVSAPQGEYLAVKWIGLFVKANAAEKHEFVTVRTTCRLNEPYAERHRYKDWWKNGGAWELGVDVVGRSITVFPKQLFGTSGIDRDLYKKFVSGLEDVEKLSQAHIEIAKQNGDSSLKPYMWFMDRATIIAPTADGKINYFTGTTYEESSTSGFSLFEKIFTPFFKIATALLSGNFVGVVEEVFLQLNQAAKDDFKTDVDLSGYITAICNEVKKHKGDDLSDLNRKTIPQLRGQASWSTHDFGAHVSKGRGLGDIPRQISSMFSIRPQWTAILAFLAFLASMVIVMYQGLVGRV</sequence>